<evidence type="ECO:0000256" key="1">
    <source>
        <dbReference type="SAM" id="MobiDB-lite"/>
    </source>
</evidence>
<feature type="compositionally biased region" description="Low complexity" evidence="1">
    <location>
        <begin position="125"/>
        <end position="194"/>
    </location>
</feature>
<name>A0A6J7I6X3_9ZZZZ</name>
<feature type="region of interest" description="Disordered" evidence="1">
    <location>
        <begin position="125"/>
        <end position="212"/>
    </location>
</feature>
<dbReference type="EMBL" id="CAFBMX010000004">
    <property type="protein sequence ID" value="CAB4926718.1"/>
    <property type="molecule type" value="Genomic_DNA"/>
</dbReference>
<keyword evidence="2" id="KW-1133">Transmembrane helix</keyword>
<protein>
    <submittedName>
        <fullName evidence="3">Unannotated protein</fullName>
    </submittedName>
</protein>
<accession>A0A6J7I6X3</accession>
<feature type="transmembrane region" description="Helical" evidence="2">
    <location>
        <begin position="39"/>
        <end position="61"/>
    </location>
</feature>
<dbReference type="AlphaFoldDB" id="A0A6J7I6X3"/>
<keyword evidence="2" id="KW-0812">Transmembrane</keyword>
<keyword evidence="2" id="KW-0472">Membrane</keyword>
<evidence type="ECO:0000313" key="3">
    <source>
        <dbReference type="EMBL" id="CAB4926718.1"/>
    </source>
</evidence>
<organism evidence="3">
    <name type="scientific">freshwater metagenome</name>
    <dbReference type="NCBI Taxonomy" id="449393"/>
    <lineage>
        <taxon>unclassified sequences</taxon>
        <taxon>metagenomes</taxon>
        <taxon>ecological metagenomes</taxon>
    </lineage>
</organism>
<sequence length="212" mass="20927">MTAPAVALPAIPRIHLPRPSARGLRAVPAFVIGRLRGRALIVVLAALLLGLVFLQVTLLGLNTGISQNVVRAQVLERDNGSKRALISRLEAGQRIEDVAARLGMVMPGAGAVCYLKAGGSGKCSGGDPAAAGSATDPAAPATLQAATPGSAAADQTTTAPAAQDTGSTDTATAPAAPQQDAAPQTTAAPQRQQPAPAPQPADIGGMAAGNGG</sequence>
<reference evidence="3" key="1">
    <citation type="submission" date="2020-05" db="EMBL/GenBank/DDBJ databases">
        <authorList>
            <person name="Chiriac C."/>
            <person name="Salcher M."/>
            <person name="Ghai R."/>
            <person name="Kavagutti S V."/>
        </authorList>
    </citation>
    <scope>NUCLEOTIDE SEQUENCE</scope>
</reference>
<gene>
    <name evidence="3" type="ORF">UFOPK3674_00895</name>
</gene>
<evidence type="ECO:0000256" key="2">
    <source>
        <dbReference type="SAM" id="Phobius"/>
    </source>
</evidence>
<proteinExistence type="predicted"/>